<dbReference type="EMBL" id="JH159154">
    <property type="protein sequence ID" value="EGZ18548.1"/>
    <property type="molecule type" value="Genomic_DNA"/>
</dbReference>
<organism evidence="2 3">
    <name type="scientific">Phytophthora sojae (strain P6497)</name>
    <name type="common">Soybean stem and root rot agent</name>
    <name type="synonym">Phytophthora megasperma f. sp. glycines</name>
    <dbReference type="NCBI Taxonomy" id="1094619"/>
    <lineage>
        <taxon>Eukaryota</taxon>
        <taxon>Sar</taxon>
        <taxon>Stramenopiles</taxon>
        <taxon>Oomycota</taxon>
        <taxon>Peronosporomycetes</taxon>
        <taxon>Peronosporales</taxon>
        <taxon>Peronosporaceae</taxon>
        <taxon>Phytophthora</taxon>
    </lineage>
</organism>
<name>G4ZFT0_PHYSP</name>
<dbReference type="Proteomes" id="UP000002640">
    <property type="component" value="Unassembled WGS sequence"/>
</dbReference>
<feature type="region of interest" description="Disordered" evidence="1">
    <location>
        <begin position="222"/>
        <end position="258"/>
    </location>
</feature>
<protein>
    <submittedName>
        <fullName evidence="2">Uncharacterized protein</fullName>
    </submittedName>
</protein>
<evidence type="ECO:0000313" key="2">
    <source>
        <dbReference type="EMBL" id="EGZ18548.1"/>
    </source>
</evidence>
<dbReference type="KEGG" id="psoj:PHYSODRAFT_332315"/>
<sequence length="355" mass="39331">MVRLTSRSFLHLTPEVVQFEAEHPFYAKVLQLDSEEVTFRSLEGGEGKLERAVAEDHVVRASEVSQAGQISLLRRPVSVTAVSVVPPVIVLLLEDVEFRSDEWSPTDLEAMEQSILSQLLGTGGSSASNQVSEILEDDDDSPQDESERGAEVGRANTTTQHVTKRQQEVTVANGDDGHVPSKRQRVQTAIDQDALIIAKISDEPDLLERFLMIRKEANVKAQPAEGGGTMRTHVQKPSPTTRGKKSSKYAFAPSEEQELVHERITTEKHKASDEGGELRAVQQRCTTDDRLLKDVMFIKVHRQVQDVRHEMMSGPARLEGHVEQGSQLRNGRNHDVMAVVPASMGISFPSSYPRS</sequence>
<dbReference type="GeneID" id="20646438"/>
<proteinExistence type="predicted"/>
<reference evidence="2 3" key="1">
    <citation type="journal article" date="2006" name="Science">
        <title>Phytophthora genome sequences uncover evolutionary origins and mechanisms of pathogenesis.</title>
        <authorList>
            <person name="Tyler B.M."/>
            <person name="Tripathy S."/>
            <person name="Zhang X."/>
            <person name="Dehal P."/>
            <person name="Jiang R.H."/>
            <person name="Aerts A."/>
            <person name="Arredondo F.D."/>
            <person name="Baxter L."/>
            <person name="Bensasson D."/>
            <person name="Beynon J.L."/>
            <person name="Chapman J."/>
            <person name="Damasceno C.M."/>
            <person name="Dorrance A.E."/>
            <person name="Dou D."/>
            <person name="Dickerman A.W."/>
            <person name="Dubchak I.L."/>
            <person name="Garbelotto M."/>
            <person name="Gijzen M."/>
            <person name="Gordon S.G."/>
            <person name="Govers F."/>
            <person name="Grunwald N.J."/>
            <person name="Huang W."/>
            <person name="Ivors K.L."/>
            <person name="Jones R.W."/>
            <person name="Kamoun S."/>
            <person name="Krampis K."/>
            <person name="Lamour K.H."/>
            <person name="Lee M.K."/>
            <person name="McDonald W.H."/>
            <person name="Medina M."/>
            <person name="Meijer H.J."/>
            <person name="Nordberg E.K."/>
            <person name="Maclean D.J."/>
            <person name="Ospina-Giraldo M.D."/>
            <person name="Morris P.F."/>
            <person name="Phuntumart V."/>
            <person name="Putnam N.H."/>
            <person name="Rash S."/>
            <person name="Rose J.K."/>
            <person name="Sakihama Y."/>
            <person name="Salamov A.A."/>
            <person name="Savidor A."/>
            <person name="Scheuring C.F."/>
            <person name="Smith B.M."/>
            <person name="Sobral B.W."/>
            <person name="Terry A."/>
            <person name="Torto-Alalibo T.A."/>
            <person name="Win J."/>
            <person name="Xu Z."/>
            <person name="Zhang H."/>
            <person name="Grigoriev I.V."/>
            <person name="Rokhsar D.S."/>
            <person name="Boore J.L."/>
        </authorList>
    </citation>
    <scope>NUCLEOTIDE SEQUENCE [LARGE SCALE GENOMIC DNA]</scope>
    <source>
        <strain evidence="2 3">P6497</strain>
    </source>
</reference>
<gene>
    <name evidence="2" type="ORF">PHYSODRAFT_332315</name>
</gene>
<dbReference type="RefSeq" id="XP_009527606.1">
    <property type="nucleotide sequence ID" value="XM_009529311.1"/>
</dbReference>
<evidence type="ECO:0000256" key="1">
    <source>
        <dbReference type="SAM" id="MobiDB-lite"/>
    </source>
</evidence>
<dbReference type="AlphaFoldDB" id="G4ZFT0"/>
<keyword evidence="3" id="KW-1185">Reference proteome</keyword>
<accession>G4ZFT0</accession>
<dbReference type="OMA" id="VVQFEAE"/>
<evidence type="ECO:0000313" key="3">
    <source>
        <dbReference type="Proteomes" id="UP000002640"/>
    </source>
</evidence>
<feature type="region of interest" description="Disordered" evidence="1">
    <location>
        <begin position="135"/>
        <end position="185"/>
    </location>
</feature>
<feature type="compositionally biased region" description="Acidic residues" evidence="1">
    <location>
        <begin position="135"/>
        <end position="144"/>
    </location>
</feature>
<dbReference type="InParanoid" id="G4ZFT0"/>